<dbReference type="GO" id="GO:0005615">
    <property type="term" value="C:extracellular space"/>
    <property type="evidence" value="ECO:0007669"/>
    <property type="project" value="TreeGrafter"/>
</dbReference>
<accession>A0A8S1BVT5</accession>
<sequence>MLNLPQFKGVRAAELKSLKSFAFTLPPLESSLTECNLDSWEQNHEYGCDKKKLGGHEGDFSAASGDHSINSEKLTREERVGKWSQADGGSIFNEPTSPHSGPIATVPDLLSGYNEYLREFLYGSSNTSGVLRTTGQGTVSLSFGMMQVDVTTNGAIRIVNPKTHIAMAVNGDCTATAIMHPMGRLHHDAQTVLLLAWDLKNHQHKHAKLLPNKSAFKSNDMNFSYVMDSAGTRTSMSKLPTISMNDISLPVFYNKSPHGTKFKAAAEAMANSATKYTDGMGYSVWKMGSVIIKHRNGELKVSRPPSVHMRTSALTGCLGISTDEVHCTATQGEQCHMFVRYGVNKMHTDGLKFKIKTEGQTAGFDDENRITLF</sequence>
<dbReference type="PANTHER" id="PTHR39075">
    <property type="entry name" value="FI19908P1"/>
    <property type="match status" value="1"/>
</dbReference>
<reference evidence="1 2" key="1">
    <citation type="submission" date="2020-04" db="EMBL/GenBank/DDBJ databases">
        <authorList>
            <person name="Alioto T."/>
            <person name="Alioto T."/>
            <person name="Gomez Garrido J."/>
        </authorList>
    </citation>
    <scope>NUCLEOTIDE SEQUENCE [LARGE SCALE GENOMIC DNA]</scope>
</reference>
<gene>
    <name evidence="1" type="ORF">CLODIP_2_CD08770</name>
</gene>
<protein>
    <submittedName>
        <fullName evidence="1">Uncharacterized protein</fullName>
    </submittedName>
</protein>
<dbReference type="AlphaFoldDB" id="A0A8S1BVT5"/>
<evidence type="ECO:0000313" key="1">
    <source>
        <dbReference type="EMBL" id="CAB3360606.1"/>
    </source>
</evidence>
<keyword evidence="2" id="KW-1185">Reference proteome</keyword>
<evidence type="ECO:0000313" key="2">
    <source>
        <dbReference type="Proteomes" id="UP000494165"/>
    </source>
</evidence>
<organism evidence="1 2">
    <name type="scientific">Cloeon dipterum</name>
    <dbReference type="NCBI Taxonomy" id="197152"/>
    <lineage>
        <taxon>Eukaryota</taxon>
        <taxon>Metazoa</taxon>
        <taxon>Ecdysozoa</taxon>
        <taxon>Arthropoda</taxon>
        <taxon>Hexapoda</taxon>
        <taxon>Insecta</taxon>
        <taxon>Pterygota</taxon>
        <taxon>Palaeoptera</taxon>
        <taxon>Ephemeroptera</taxon>
        <taxon>Pisciforma</taxon>
        <taxon>Baetidae</taxon>
        <taxon>Cloeon</taxon>
    </lineage>
</organism>
<dbReference type="OrthoDB" id="6287170at2759"/>
<comment type="caution">
    <text evidence="1">The sequence shown here is derived from an EMBL/GenBank/DDBJ whole genome shotgun (WGS) entry which is preliminary data.</text>
</comment>
<dbReference type="EMBL" id="CADEPI010000003">
    <property type="protein sequence ID" value="CAB3360606.1"/>
    <property type="molecule type" value="Genomic_DNA"/>
</dbReference>
<dbReference type="Proteomes" id="UP000494165">
    <property type="component" value="Unassembled WGS sequence"/>
</dbReference>
<proteinExistence type="predicted"/>
<dbReference type="PANTHER" id="PTHR39075:SF1">
    <property type="entry name" value="FI19908P1"/>
    <property type="match status" value="1"/>
</dbReference>
<name>A0A8S1BVT5_9INSE</name>